<dbReference type="Proteomes" id="UP000095282">
    <property type="component" value="Unplaced"/>
</dbReference>
<name>A0A1I7T1G4_9PELO</name>
<dbReference type="AlphaFoldDB" id="A0A1I7T1G4"/>
<accession>A0A1I7T1G4</accession>
<keyword evidence="1" id="KW-1185">Reference proteome</keyword>
<evidence type="ECO:0000313" key="2">
    <source>
        <dbReference type="WBParaSite" id="Csp11.Scaffold462.g1500.t1"/>
    </source>
</evidence>
<evidence type="ECO:0000313" key="1">
    <source>
        <dbReference type="Proteomes" id="UP000095282"/>
    </source>
</evidence>
<reference evidence="2" key="1">
    <citation type="submission" date="2016-11" db="UniProtKB">
        <authorList>
            <consortium name="WormBaseParasite"/>
        </authorList>
    </citation>
    <scope>IDENTIFICATION</scope>
</reference>
<organism evidence="1 2">
    <name type="scientific">Caenorhabditis tropicalis</name>
    <dbReference type="NCBI Taxonomy" id="1561998"/>
    <lineage>
        <taxon>Eukaryota</taxon>
        <taxon>Metazoa</taxon>
        <taxon>Ecdysozoa</taxon>
        <taxon>Nematoda</taxon>
        <taxon>Chromadorea</taxon>
        <taxon>Rhabditida</taxon>
        <taxon>Rhabditina</taxon>
        <taxon>Rhabditomorpha</taxon>
        <taxon>Rhabditoidea</taxon>
        <taxon>Rhabditidae</taxon>
        <taxon>Peloderinae</taxon>
        <taxon>Caenorhabditis</taxon>
    </lineage>
</organism>
<sequence>MRRTVPKRIIQPDHSKVTDYPIYSTTEVTTTDVTTADITTAMADEAVATTAEENRKFWLFCQPKKEHGGRLFESYIENNNII</sequence>
<dbReference type="WBParaSite" id="Csp11.Scaffold462.g1500.t1">
    <property type="protein sequence ID" value="Csp11.Scaffold462.g1500.t1"/>
    <property type="gene ID" value="Csp11.Scaffold462.g1500"/>
</dbReference>
<proteinExistence type="predicted"/>
<protein>
    <submittedName>
        <fullName evidence="2">Uncharacterized protein</fullName>
    </submittedName>
</protein>